<protein>
    <submittedName>
        <fullName evidence="2">Metallohydrolase</fullName>
    </submittedName>
</protein>
<dbReference type="SUPFAM" id="SSF56281">
    <property type="entry name" value="Metallo-hydrolase/oxidoreductase"/>
    <property type="match status" value="1"/>
</dbReference>
<dbReference type="AlphaFoldDB" id="A0A1D8GI36"/>
<gene>
    <name evidence="2" type="ORF">Gferi_13795</name>
</gene>
<dbReference type="Proteomes" id="UP000095743">
    <property type="component" value="Chromosome"/>
</dbReference>
<dbReference type="PANTHER" id="PTHR47619:SF1">
    <property type="entry name" value="EXODEOXYRIBONUCLEASE WALJ"/>
    <property type="match status" value="1"/>
</dbReference>
<dbReference type="InterPro" id="IPR036866">
    <property type="entry name" value="RibonucZ/Hydroxyglut_hydro"/>
</dbReference>
<feature type="domain" description="Metallo-beta-lactamase" evidence="1">
    <location>
        <begin position="13"/>
        <end position="191"/>
    </location>
</feature>
<name>A0A1D8GI36_9FIRM</name>
<dbReference type="STRING" id="1424294.Gferi_13795"/>
<dbReference type="PANTHER" id="PTHR47619">
    <property type="entry name" value="METALLO-HYDROLASE YYCJ-RELATED"/>
    <property type="match status" value="1"/>
</dbReference>
<evidence type="ECO:0000313" key="3">
    <source>
        <dbReference type="Proteomes" id="UP000095743"/>
    </source>
</evidence>
<keyword evidence="3" id="KW-1185">Reference proteome</keyword>
<dbReference type="Pfam" id="PF12706">
    <property type="entry name" value="Lactamase_B_2"/>
    <property type="match status" value="1"/>
</dbReference>
<accession>A0A1D8GI36</accession>
<proteinExistence type="predicted"/>
<dbReference type="EMBL" id="CP017269">
    <property type="protein sequence ID" value="AOT70550.1"/>
    <property type="molecule type" value="Genomic_DNA"/>
</dbReference>
<dbReference type="InterPro" id="IPR001279">
    <property type="entry name" value="Metallo-B-lactamas"/>
</dbReference>
<dbReference type="InterPro" id="IPR052533">
    <property type="entry name" value="WalJ/YycJ-like"/>
</dbReference>
<evidence type="ECO:0000259" key="1">
    <source>
        <dbReference type="SMART" id="SM00849"/>
    </source>
</evidence>
<keyword evidence="2" id="KW-0378">Hydrolase</keyword>
<dbReference type="RefSeq" id="WP_069977409.1">
    <property type="nucleotide sequence ID" value="NZ_CP017269.1"/>
</dbReference>
<dbReference type="GO" id="GO:0016787">
    <property type="term" value="F:hydrolase activity"/>
    <property type="evidence" value="ECO:0007669"/>
    <property type="project" value="UniProtKB-KW"/>
</dbReference>
<dbReference type="KEGG" id="gfe:Gferi_13795"/>
<evidence type="ECO:0000313" key="2">
    <source>
        <dbReference type="EMBL" id="AOT70550.1"/>
    </source>
</evidence>
<dbReference type="SMART" id="SM00849">
    <property type="entry name" value="Lactamase_B"/>
    <property type="match status" value="1"/>
</dbReference>
<dbReference type="Gene3D" id="3.60.15.10">
    <property type="entry name" value="Ribonuclease Z/Hydroxyacylglutathione hydrolase-like"/>
    <property type="match status" value="1"/>
</dbReference>
<dbReference type="OrthoDB" id="9781189at2"/>
<reference evidence="2 3" key="1">
    <citation type="submission" date="2016-09" db="EMBL/GenBank/DDBJ databases">
        <title>Genomic analysis reveals versatility of anaerobic energy metabolism of Geosporobacter ferrireducens IRF9 of phylum Firmicutes.</title>
        <authorList>
            <person name="Kim S.-J."/>
        </authorList>
    </citation>
    <scope>NUCLEOTIDE SEQUENCE [LARGE SCALE GENOMIC DNA]</scope>
    <source>
        <strain evidence="2 3">IRF9</strain>
    </source>
</reference>
<organism evidence="2 3">
    <name type="scientific">Geosporobacter ferrireducens</name>
    <dbReference type="NCBI Taxonomy" id="1424294"/>
    <lineage>
        <taxon>Bacteria</taxon>
        <taxon>Bacillati</taxon>
        <taxon>Bacillota</taxon>
        <taxon>Clostridia</taxon>
        <taxon>Peptostreptococcales</taxon>
        <taxon>Thermotaleaceae</taxon>
        <taxon>Geosporobacter</taxon>
    </lineage>
</organism>
<sequence length="268" mass="29927">MGLRFCSLASGSSGNCQFIASEEARILLDVGLAGKRIVECMESIGEQAEKIEGILVSHEHSDHIRGIGILSRRFNLPIYANNNTWEEMSGKIGLVKEENKRTFTTGETFVIGDIMIKSYAIAHDAAEPVAFSFQHEGAKISIATDLGHVDERIMGELRDADLLMLESNHDIEMLKMGKYPWFLKQRILGDYGHLSNETAGHVIADLLEGQGRISNVLLGHLSKENNFPELAYETVKSILEARNIKIGLDINIDLTYRDRVSRVYSIHK</sequence>